<keyword evidence="1" id="KW-0472">Membrane</keyword>
<feature type="transmembrane region" description="Helical" evidence="1">
    <location>
        <begin position="38"/>
        <end position="55"/>
    </location>
</feature>
<organism evidence="2">
    <name type="scientific">Mus musculus</name>
    <name type="common">Mouse</name>
    <dbReference type="NCBI Taxonomy" id="10090"/>
    <lineage>
        <taxon>Eukaryota</taxon>
        <taxon>Metazoa</taxon>
        <taxon>Chordata</taxon>
        <taxon>Craniata</taxon>
        <taxon>Vertebrata</taxon>
        <taxon>Euteleostomi</taxon>
        <taxon>Mammalia</taxon>
        <taxon>Eutheria</taxon>
        <taxon>Euarchontoglires</taxon>
        <taxon>Glires</taxon>
        <taxon>Rodentia</taxon>
        <taxon>Myomorpha</taxon>
        <taxon>Muroidea</taxon>
        <taxon>Muridae</taxon>
        <taxon>Murinae</taxon>
        <taxon>Mus</taxon>
        <taxon>Mus</taxon>
    </lineage>
</organism>
<reference evidence="2" key="8">
    <citation type="journal article" date="2005" name="Science">
        <title>Antisense Transcription in the Mammalian Transcriptome.</title>
        <authorList>
            <consortium name="RIKEN Genome Exploration Research Group and Genome Science Group (Genome Network Project Core Group) and the FANTOM Consortium"/>
        </authorList>
    </citation>
    <scope>NUCLEOTIDE SEQUENCE</scope>
    <source>
        <strain evidence="2">C57BL/6J</strain>
    </source>
</reference>
<reference evidence="2" key="2">
    <citation type="journal article" date="2000" name="Genome Res.">
        <title>Normalization and subtraction of cap-trapper-selected cDNAs to prepare full-length cDNA libraries for rapid discovery of new genes.</title>
        <authorList>
            <person name="Carninci P."/>
            <person name="Shibata Y."/>
            <person name="Hayatsu N."/>
            <person name="Sugahara Y."/>
            <person name="Shibata K."/>
            <person name="Itoh M."/>
            <person name="Konno H."/>
            <person name="Okazaki Y."/>
            <person name="Muramatsu M."/>
            <person name="Hayashizaki Y."/>
        </authorList>
    </citation>
    <scope>NUCLEOTIDE SEQUENCE</scope>
    <source>
        <strain evidence="2">C57BL/6J</strain>
    </source>
</reference>
<sequence length="57" mass="6035">MVPGTGLDTGAGKGPAAACLDTGTQPGLFDSVFNGVKSTWFVYFPLILGILFLFLRR</sequence>
<gene>
    <name evidence="3" type="primary">Ankrd11</name>
</gene>
<name>Q8CEW2_MOUSE</name>
<reference evidence="2" key="7">
    <citation type="journal article" date="2005" name="Science">
        <title>The Transcriptional Landscape of the Mammalian Genome.</title>
        <authorList>
            <consortium name="The FANTOM Consortium"/>
            <consortium name="Riken Genome Exploration Research Group and Genome Science Group (Genome Network Project Core Group)"/>
        </authorList>
    </citation>
    <scope>NUCLEOTIDE SEQUENCE</scope>
    <source>
        <strain evidence="2">C57BL/6J</strain>
    </source>
</reference>
<dbReference type="AlphaFoldDB" id="Q8CEW2"/>
<accession>Q8CEW2</accession>
<dbReference type="EMBL" id="AK010761">
    <property type="protein sequence ID" value="BAC25313.1"/>
    <property type="molecule type" value="mRNA"/>
</dbReference>
<dbReference type="AGR" id="MGI:1924337"/>
<reference evidence="2" key="4">
    <citation type="submission" date="2000-07" db="EMBL/GenBank/DDBJ databases">
        <authorList>
            <person name="Adachi J."/>
            <person name="Aizawa K."/>
            <person name="Akahira S."/>
            <person name="Akimura T."/>
            <person name="Arai A."/>
            <person name="Aono H."/>
            <person name="Arakawa T."/>
            <person name="Bono H."/>
            <person name="Carninci P."/>
            <person name="Fukuda S."/>
            <person name="Fukunishi Y."/>
            <person name="Furuno M."/>
            <person name="Hanagaki T."/>
            <person name="Hara A."/>
            <person name="Hayatsu N."/>
            <person name="Hiramoto K."/>
            <person name="Hiraoka T."/>
            <person name="Hori F."/>
            <person name="Imotani K."/>
            <person name="Ishii Y."/>
            <person name="Itoh M."/>
            <person name="Izawa M."/>
            <person name="Kasukawa T."/>
            <person name="Kato H."/>
            <person name="Kawai J."/>
            <person name="Kojima Y."/>
            <person name="Konno H."/>
            <person name="Kouda M."/>
            <person name="Koya S."/>
            <person name="Kurihara C."/>
            <person name="Matsuyama T."/>
            <person name="Miyazaki A."/>
            <person name="Nishi K."/>
            <person name="Nomura K."/>
            <person name="Numazaki R."/>
            <person name="Ohno M."/>
            <person name="Okazaki Y."/>
            <person name="Okido T."/>
            <person name="Owa C."/>
            <person name="Saito H."/>
            <person name="Saito R."/>
            <person name="Sakai C."/>
            <person name="Sakai K."/>
            <person name="Sano H."/>
            <person name="Sasaki D."/>
            <person name="Shibata K."/>
            <person name="Shibata Y."/>
            <person name="Shinagawa A."/>
            <person name="Shiraki T."/>
            <person name="Sogabe Y."/>
            <person name="Suzuki H."/>
            <person name="Tagami M."/>
            <person name="Tagawa A."/>
            <person name="Takahashi F."/>
            <person name="Tanaka T."/>
            <person name="Tejima Y."/>
            <person name="Toya T."/>
            <person name="Yamamura T."/>
            <person name="Yasunishi A."/>
            <person name="Yoshida K."/>
            <person name="Yoshino M."/>
            <person name="Muramatsu M."/>
            <person name="Hayashizaki Y."/>
        </authorList>
    </citation>
    <scope>NUCLEOTIDE SEQUENCE</scope>
    <source>
        <strain evidence="2">C57BL/6J</strain>
    </source>
</reference>
<keyword evidence="1" id="KW-0812">Transmembrane</keyword>
<evidence type="ECO:0000313" key="2">
    <source>
        <dbReference type="EMBL" id="BAC25313.1"/>
    </source>
</evidence>
<keyword evidence="1" id="KW-1133">Transmembrane helix</keyword>
<proteinExistence type="evidence at transcript level"/>
<protein>
    <submittedName>
        <fullName evidence="2">Uncharacterized protein</fullName>
    </submittedName>
</protein>
<reference evidence="2" key="6">
    <citation type="journal article" date="2002" name="Nature">
        <title>Analysis of the mouse transcriptome based on functional annotation of 60,770 full-length cDNAs.</title>
        <authorList>
            <consortium name="The FANTOM Consortium and the RIKEN Genome Exploration Research Group Phase I and II Team"/>
        </authorList>
    </citation>
    <scope>NUCLEOTIDE SEQUENCE</scope>
    <source>
        <strain evidence="2">C57BL/6J</strain>
    </source>
</reference>
<evidence type="ECO:0000313" key="3">
    <source>
        <dbReference type="MGI" id="MGI:1924337"/>
    </source>
</evidence>
<reference evidence="2" key="1">
    <citation type="journal article" date="1999" name="Methods Enzymol.">
        <title>High-efficiency full-length cDNA cloning.</title>
        <authorList>
            <person name="Carninci P."/>
            <person name="Hayashizaki Y."/>
        </authorList>
    </citation>
    <scope>NUCLEOTIDE SEQUENCE</scope>
    <source>
        <strain evidence="2">C57BL/6J</strain>
    </source>
</reference>
<evidence type="ECO:0000256" key="1">
    <source>
        <dbReference type="SAM" id="Phobius"/>
    </source>
</evidence>
<reference evidence="2" key="5">
    <citation type="journal article" date="2001" name="Nature">
        <title>Functional annotation of a full-length mouse cDNA collection.</title>
        <authorList>
            <consortium name="The RIKEN Genome Exploration Research Group Phase II Team and the FANTOM Consortium"/>
        </authorList>
    </citation>
    <scope>NUCLEOTIDE SEQUENCE</scope>
    <source>
        <strain evidence="2">C57BL/6J</strain>
    </source>
</reference>
<dbReference type="MGI" id="MGI:1924337">
    <property type="gene designation" value="Ankrd11"/>
</dbReference>
<reference evidence="2" key="3">
    <citation type="journal article" date="2000" name="Genome Res.">
        <title>RIKEN integrated sequence analysis (RISA) system--384-format sequencing pipeline with 384 multicapillary sequencer.</title>
        <authorList>
            <person name="Shibata K."/>
            <person name="Itoh M."/>
            <person name="Aizawa K."/>
            <person name="Nagaoka S."/>
            <person name="Sasaki N."/>
            <person name="Carninci P."/>
            <person name="Konno H."/>
            <person name="Akiyama J."/>
            <person name="Nishi K."/>
            <person name="Kitsunai T."/>
            <person name="Tashiro H."/>
            <person name="Itoh M."/>
            <person name="Sumi N."/>
            <person name="Ishii Y."/>
            <person name="Nakamura S."/>
            <person name="Hazama M."/>
            <person name="Nishine T."/>
            <person name="Harada A."/>
            <person name="Yamamoto R."/>
            <person name="Matsumoto H."/>
            <person name="Sakaguchi S."/>
            <person name="Ikegami T."/>
            <person name="Kashiwagi K."/>
            <person name="Fujiwake S."/>
            <person name="Inoue K."/>
            <person name="Togawa Y."/>
            <person name="Izawa M."/>
            <person name="Ohara E."/>
            <person name="Watahiki M."/>
            <person name="Yoneda Y."/>
            <person name="Ishikawa T."/>
            <person name="Ozawa K."/>
            <person name="Tanaka T."/>
            <person name="Matsuura S."/>
            <person name="Kawai J."/>
            <person name="Okazaki Y."/>
            <person name="Muramatsu M."/>
            <person name="Inoue Y."/>
            <person name="Kira A."/>
            <person name="Hayashizaki Y."/>
        </authorList>
    </citation>
    <scope>NUCLEOTIDE SEQUENCE</scope>
    <source>
        <strain evidence="2">C57BL/6J</strain>
    </source>
</reference>